<name>A0AAJ0BYX8_9PEZI</name>
<accession>A0AAJ0BYX8</accession>
<dbReference type="AlphaFoldDB" id="A0AAJ0BYX8"/>
<evidence type="ECO:0000256" key="4">
    <source>
        <dbReference type="ARBA" id="ARBA00023136"/>
    </source>
</evidence>
<dbReference type="InterPro" id="IPR013901">
    <property type="entry name" value="Anthrone_oxy"/>
</dbReference>
<dbReference type="RefSeq" id="XP_060283247.1">
    <property type="nucleotide sequence ID" value="XM_060433037.1"/>
</dbReference>
<evidence type="ECO:0000313" key="7">
    <source>
        <dbReference type="EMBL" id="KAK1767034.1"/>
    </source>
</evidence>
<keyword evidence="2 6" id="KW-0812">Transmembrane</keyword>
<keyword evidence="3 6" id="KW-1133">Transmembrane helix</keyword>
<evidence type="ECO:0000256" key="3">
    <source>
        <dbReference type="ARBA" id="ARBA00022989"/>
    </source>
</evidence>
<dbReference type="PANTHER" id="PTHR35042:SF1">
    <property type="entry name" value="DUF1772-DOMAIN-CONTAINING PROTEIN"/>
    <property type="match status" value="1"/>
</dbReference>
<organism evidence="7 8">
    <name type="scientific">Phialemonium atrogriseum</name>
    <dbReference type="NCBI Taxonomy" id="1093897"/>
    <lineage>
        <taxon>Eukaryota</taxon>
        <taxon>Fungi</taxon>
        <taxon>Dikarya</taxon>
        <taxon>Ascomycota</taxon>
        <taxon>Pezizomycotina</taxon>
        <taxon>Sordariomycetes</taxon>
        <taxon>Sordariomycetidae</taxon>
        <taxon>Cephalothecales</taxon>
        <taxon>Cephalothecaceae</taxon>
        <taxon>Phialemonium</taxon>
    </lineage>
</organism>
<feature type="transmembrane region" description="Helical" evidence="6">
    <location>
        <begin position="59"/>
        <end position="79"/>
    </location>
</feature>
<proteinExistence type="inferred from homology"/>
<keyword evidence="8" id="KW-1185">Reference proteome</keyword>
<evidence type="ECO:0000256" key="2">
    <source>
        <dbReference type="ARBA" id="ARBA00022692"/>
    </source>
</evidence>
<sequence length="178" mass="18893">MADKPTSIRAAQALAIFASAGSAGLSLGVSALVLPRLLESPTPLMLRQWARLLEAGKRTFPALAAAAAAPYWFLAYRFWGGAGAGWWNGGTRAGWLYLVAGGLCVGTVPYTLAVVMPTNRRLLRKVEQTRMLGEADEVVETGAREESAKYLVDHWGLLHMGRVVMIAAAGIIGLGASL</sequence>
<comment type="caution">
    <text evidence="7">The sequence shown here is derived from an EMBL/GenBank/DDBJ whole genome shotgun (WGS) entry which is preliminary data.</text>
</comment>
<feature type="transmembrane region" description="Helical" evidence="6">
    <location>
        <begin position="12"/>
        <end position="38"/>
    </location>
</feature>
<dbReference type="PANTHER" id="PTHR35042">
    <property type="entry name" value="ANTHRONE OXYGENASE ENCC"/>
    <property type="match status" value="1"/>
</dbReference>
<evidence type="ECO:0000313" key="8">
    <source>
        <dbReference type="Proteomes" id="UP001244011"/>
    </source>
</evidence>
<dbReference type="EMBL" id="MU839009">
    <property type="protein sequence ID" value="KAK1767034.1"/>
    <property type="molecule type" value="Genomic_DNA"/>
</dbReference>
<evidence type="ECO:0000256" key="6">
    <source>
        <dbReference type="SAM" id="Phobius"/>
    </source>
</evidence>
<comment type="similarity">
    <text evidence="5">Belongs to the anthrone oxygenase family.</text>
</comment>
<dbReference type="Pfam" id="PF08592">
    <property type="entry name" value="Anthrone_oxy"/>
    <property type="match status" value="1"/>
</dbReference>
<feature type="transmembrane region" description="Helical" evidence="6">
    <location>
        <begin position="157"/>
        <end position="176"/>
    </location>
</feature>
<comment type="subcellular location">
    <subcellularLocation>
        <location evidence="1">Membrane</location>
        <topology evidence="1">Multi-pass membrane protein</topology>
    </subcellularLocation>
</comment>
<keyword evidence="4 6" id="KW-0472">Membrane</keyword>
<dbReference type="GO" id="GO:0016020">
    <property type="term" value="C:membrane"/>
    <property type="evidence" value="ECO:0007669"/>
    <property type="project" value="UniProtKB-SubCell"/>
</dbReference>
<reference evidence="7" key="1">
    <citation type="submission" date="2023-06" db="EMBL/GenBank/DDBJ databases">
        <title>Genome-scale phylogeny and comparative genomics of the fungal order Sordariales.</title>
        <authorList>
            <consortium name="Lawrence Berkeley National Laboratory"/>
            <person name="Hensen N."/>
            <person name="Bonometti L."/>
            <person name="Westerberg I."/>
            <person name="Brannstrom I.O."/>
            <person name="Guillou S."/>
            <person name="Cros-Aarteil S."/>
            <person name="Calhoun S."/>
            <person name="Haridas S."/>
            <person name="Kuo A."/>
            <person name="Mondo S."/>
            <person name="Pangilinan J."/>
            <person name="Riley R."/>
            <person name="Labutti K."/>
            <person name="Andreopoulos B."/>
            <person name="Lipzen A."/>
            <person name="Chen C."/>
            <person name="Yanf M."/>
            <person name="Daum C."/>
            <person name="Ng V."/>
            <person name="Clum A."/>
            <person name="Steindorff A."/>
            <person name="Ohm R."/>
            <person name="Martin F."/>
            <person name="Silar P."/>
            <person name="Natvig D."/>
            <person name="Lalanne C."/>
            <person name="Gautier V."/>
            <person name="Ament-Velasquez S.L."/>
            <person name="Kruys A."/>
            <person name="Hutchinson M.I."/>
            <person name="Powell A.J."/>
            <person name="Barry K."/>
            <person name="Miller A.N."/>
            <person name="Grigoriev I.V."/>
            <person name="Debuchy R."/>
            <person name="Gladieux P."/>
            <person name="Thoren M.H."/>
            <person name="Johannesson H."/>
        </authorList>
    </citation>
    <scope>NUCLEOTIDE SEQUENCE</scope>
    <source>
        <strain evidence="7">8032-3</strain>
    </source>
</reference>
<dbReference type="GeneID" id="85316224"/>
<gene>
    <name evidence="7" type="ORF">QBC33DRAFT_75171</name>
</gene>
<evidence type="ECO:0000256" key="5">
    <source>
        <dbReference type="ARBA" id="ARBA00034313"/>
    </source>
</evidence>
<evidence type="ECO:0000256" key="1">
    <source>
        <dbReference type="ARBA" id="ARBA00004141"/>
    </source>
</evidence>
<dbReference type="Proteomes" id="UP001244011">
    <property type="component" value="Unassembled WGS sequence"/>
</dbReference>
<protein>
    <submittedName>
        <fullName evidence="7">DUF1772 domain protein</fullName>
    </submittedName>
</protein>
<feature type="transmembrane region" description="Helical" evidence="6">
    <location>
        <begin position="94"/>
        <end position="115"/>
    </location>
</feature>